<feature type="domain" description="MobA/MobL protein" evidence="3">
    <location>
        <begin position="17"/>
        <end position="242"/>
    </location>
</feature>
<evidence type="ECO:0000256" key="1">
    <source>
        <dbReference type="ARBA" id="ARBA00010873"/>
    </source>
</evidence>
<evidence type="ECO:0000313" key="5">
    <source>
        <dbReference type="Proteomes" id="UP000033519"/>
    </source>
</evidence>
<name>A0ABR5DU76_9HYPH</name>
<evidence type="ECO:0000256" key="2">
    <source>
        <dbReference type="ARBA" id="ARBA00022971"/>
    </source>
</evidence>
<comment type="similarity">
    <text evidence="1">Belongs to the MobA/MobL family.</text>
</comment>
<dbReference type="Proteomes" id="UP000033519">
    <property type="component" value="Unassembled WGS sequence"/>
</dbReference>
<accession>A0ABR5DU76</accession>
<dbReference type="InterPro" id="IPR005053">
    <property type="entry name" value="MobA_MobL"/>
</dbReference>
<comment type="caution">
    <text evidence="4">The sequence shown here is derived from an EMBL/GenBank/DDBJ whole genome shotgun (WGS) entry which is preliminary data.</text>
</comment>
<dbReference type="Pfam" id="PF03389">
    <property type="entry name" value="MobA_MobL"/>
    <property type="match status" value="1"/>
</dbReference>
<feature type="non-terminal residue" evidence="4">
    <location>
        <position position="563"/>
    </location>
</feature>
<evidence type="ECO:0000313" key="4">
    <source>
        <dbReference type="EMBL" id="KKC31583.1"/>
    </source>
</evidence>
<keyword evidence="2" id="KW-0184">Conjugation</keyword>
<dbReference type="EMBL" id="LAPV01000163">
    <property type="protein sequence ID" value="KKC31583.1"/>
    <property type="molecule type" value="Genomic_DNA"/>
</dbReference>
<keyword evidence="5" id="KW-1185">Reference proteome</keyword>
<dbReference type="SUPFAM" id="SSF52540">
    <property type="entry name" value="P-loop containing nucleoside triphosphate hydrolases"/>
    <property type="match status" value="1"/>
</dbReference>
<dbReference type="CDD" id="cd17933">
    <property type="entry name" value="DEXSc_RecD-like"/>
    <property type="match status" value="1"/>
</dbReference>
<evidence type="ECO:0000259" key="3">
    <source>
        <dbReference type="Pfam" id="PF03389"/>
    </source>
</evidence>
<sequence>MAITHFTPQLISRGSGRSAVAAAAYRHCARMEHEGEGRVVDYSRKPGMVHEEFVLPPDAPAWAQTMIADRSVAGAAEAFWNRVESFEKRADAQLAKEFILALPVELTTDQNVSLTRVFVSEQILARGIVADWVYHDVPGNPHVHLMTTLRPLTDDGFGAKKVPVIGEDGAVVRTKFGQIVYRLWAGDKDDFLAIRQAWYNRQNHHLALNGHDVRVDGRSYAERGIDIAPTIHIGVTAKAIQRQAEREGRDAELDRLRLFEAQRQKSARKIERDPAVVLDIVSREKSVFDERDLAKVVHRYIDGVSTFNTIMARILRDPEIVRLERERVDLDTGEILRSRYTTRAMIRIEAGMADNAMRLAEGRGFAVERAVLKTVFRRHARLSGEQRSAIEHVTGYERIAAVVGRAGAGKTTMMSAAREAWEAAGYRVLGAALAGKAAEGLEREAGIESRTLSSWQLRWSKGRDLLDQRTVFVLDEAGMVSSRQMAEFVSAVLAAGAKLVLVGDPEQLQPIEAGAAFRGLVDRIGYAELENIYRQKQQWMRDASLDLARGNVREAITRYADQG</sequence>
<dbReference type="RefSeq" id="WP_046172516.1">
    <property type="nucleotide sequence ID" value="NZ_LAPV01000163.1"/>
</dbReference>
<organism evidence="4 5">
    <name type="scientific">Devosia psychrophila</name>
    <dbReference type="NCBI Taxonomy" id="728005"/>
    <lineage>
        <taxon>Bacteria</taxon>
        <taxon>Pseudomonadati</taxon>
        <taxon>Pseudomonadota</taxon>
        <taxon>Alphaproteobacteria</taxon>
        <taxon>Hyphomicrobiales</taxon>
        <taxon>Devosiaceae</taxon>
        <taxon>Devosia</taxon>
    </lineage>
</organism>
<gene>
    <name evidence="4" type="ORF">WH91_18670</name>
</gene>
<dbReference type="Gene3D" id="3.40.50.300">
    <property type="entry name" value="P-loop containing nucleotide triphosphate hydrolases"/>
    <property type="match status" value="1"/>
</dbReference>
<dbReference type="InterPro" id="IPR014136">
    <property type="entry name" value="TraA_Ti"/>
</dbReference>
<dbReference type="Pfam" id="PF13604">
    <property type="entry name" value="AAA_30"/>
    <property type="match status" value="1"/>
</dbReference>
<dbReference type="InterPro" id="IPR027417">
    <property type="entry name" value="P-loop_NTPase"/>
</dbReference>
<protein>
    <submittedName>
        <fullName evidence="4">Dtr system oriT relaxase</fullName>
    </submittedName>
</protein>
<proteinExistence type="inferred from homology"/>
<dbReference type="NCBIfam" id="TIGR02768">
    <property type="entry name" value="TraA_Ti"/>
    <property type="match status" value="1"/>
</dbReference>
<reference evidence="4 5" key="1">
    <citation type="submission" date="2015-03" db="EMBL/GenBank/DDBJ databases">
        <authorList>
            <person name="Lepp D."/>
            <person name="Hassan Y.I."/>
            <person name="Li X.-Z."/>
            <person name="Zhou T."/>
        </authorList>
    </citation>
    <scope>NUCLEOTIDE SEQUENCE [LARGE SCALE GENOMIC DNA]</scope>
    <source>
        <strain evidence="4 5">Cr7-05</strain>
    </source>
</reference>
<dbReference type="Gene3D" id="3.30.930.30">
    <property type="match status" value="1"/>
</dbReference>